<evidence type="ECO:0000313" key="2">
    <source>
        <dbReference type="EMBL" id="REG94295.1"/>
    </source>
</evidence>
<dbReference type="Gene3D" id="3.90.550.10">
    <property type="entry name" value="Spore Coat Polysaccharide Biosynthesis Protein SpsA, Chain A"/>
    <property type="match status" value="1"/>
</dbReference>
<dbReference type="GO" id="GO:0016740">
    <property type="term" value="F:transferase activity"/>
    <property type="evidence" value="ECO:0007669"/>
    <property type="project" value="UniProtKB-KW"/>
</dbReference>
<dbReference type="RefSeq" id="WP_086543396.1">
    <property type="nucleotide sequence ID" value="NZ_MSSW01000072.1"/>
</dbReference>
<dbReference type="EMBL" id="QUNF01000001">
    <property type="protein sequence ID" value="REG94295.1"/>
    <property type="molecule type" value="Genomic_DNA"/>
</dbReference>
<gene>
    <name evidence="2" type="ORF">C8N25_101120</name>
</gene>
<comment type="caution">
    <text evidence="2">The sequence shown here is derived from an EMBL/GenBank/DDBJ whole genome shotgun (WGS) entry which is preliminary data.</text>
</comment>
<dbReference type="Proteomes" id="UP000256405">
    <property type="component" value="Unassembled WGS sequence"/>
</dbReference>
<feature type="domain" description="Glycosyltransferase 2-like" evidence="1">
    <location>
        <begin position="4"/>
        <end position="135"/>
    </location>
</feature>
<dbReference type="InterPro" id="IPR050834">
    <property type="entry name" value="Glycosyltransf_2"/>
</dbReference>
<proteinExistence type="predicted"/>
<dbReference type="CDD" id="cd00761">
    <property type="entry name" value="Glyco_tranf_GTA_type"/>
    <property type="match status" value="1"/>
</dbReference>
<dbReference type="AlphaFoldDB" id="A0A3E0E7U0"/>
<name>A0A3E0E7U0_9BACT</name>
<dbReference type="SUPFAM" id="SSF53448">
    <property type="entry name" value="Nucleotide-diphospho-sugar transferases"/>
    <property type="match status" value="1"/>
</dbReference>
<evidence type="ECO:0000259" key="1">
    <source>
        <dbReference type="Pfam" id="PF00535"/>
    </source>
</evidence>
<protein>
    <submittedName>
        <fullName evidence="2">Glycosyltransferase involved in cell wall biosynthesis</fullName>
    </submittedName>
</protein>
<accession>A0A3E0E7U0</accession>
<evidence type="ECO:0000313" key="3">
    <source>
        <dbReference type="Proteomes" id="UP000256405"/>
    </source>
</evidence>
<dbReference type="OrthoDB" id="6307329at2"/>
<dbReference type="InterPro" id="IPR001173">
    <property type="entry name" value="Glyco_trans_2-like"/>
</dbReference>
<reference evidence="2 3" key="1">
    <citation type="submission" date="2018-08" db="EMBL/GenBank/DDBJ databases">
        <title>Genomic Encyclopedia of Archaeal and Bacterial Type Strains, Phase II (KMG-II): from individual species to whole genera.</title>
        <authorList>
            <person name="Goeker M."/>
        </authorList>
    </citation>
    <scope>NUCLEOTIDE SEQUENCE [LARGE SCALE GENOMIC DNA]</scope>
    <source>
        <strain evidence="2 3">DSM 15986</strain>
    </source>
</reference>
<keyword evidence="2" id="KW-0808">Transferase</keyword>
<dbReference type="PANTHER" id="PTHR43685">
    <property type="entry name" value="GLYCOSYLTRANSFERASE"/>
    <property type="match status" value="1"/>
</dbReference>
<dbReference type="PANTHER" id="PTHR43685:SF2">
    <property type="entry name" value="GLYCOSYLTRANSFERASE 2-LIKE DOMAIN-CONTAINING PROTEIN"/>
    <property type="match status" value="1"/>
</dbReference>
<dbReference type="InterPro" id="IPR029044">
    <property type="entry name" value="Nucleotide-diphossugar_trans"/>
</dbReference>
<organism evidence="2 3">
    <name type="scientific">Algoriphagus antarcticus</name>
    <dbReference type="NCBI Taxonomy" id="238540"/>
    <lineage>
        <taxon>Bacteria</taxon>
        <taxon>Pseudomonadati</taxon>
        <taxon>Bacteroidota</taxon>
        <taxon>Cytophagia</taxon>
        <taxon>Cytophagales</taxon>
        <taxon>Cyclobacteriaceae</taxon>
        <taxon>Algoriphagus</taxon>
    </lineage>
</organism>
<dbReference type="Pfam" id="PF00535">
    <property type="entry name" value="Glycos_transf_2"/>
    <property type="match status" value="1"/>
</dbReference>
<keyword evidence="3" id="KW-1185">Reference proteome</keyword>
<sequence length="310" mass="35880">MKVSIIIPSYNYASYLPECLGSIIAQTWQDWEVWIIDDGSTDKTKMVAQKFLNMDARIKYQFQKNRGLSNARNTGLKLSNGDLIQFLDADDLISEDKLSLQVAHMEQNPDLSISYCQTWYFQHGDPDQLYHDLVMQNSSKHPILDGMGFDILQVLVKGNFTAVSSPLIRRSIIQENIAFPESVENSEDWYFWLKAALNGYHFQYLANPLAAAKVRVHGDSMSQQKLLMYYGELTLRNWLKSKLQEVKLNPKEKAQLLSLNQVQEEKLYEHTMLVGPLWDVGHLKKMYQLGDFLRFIKYHKKARIHQGANL</sequence>